<evidence type="ECO:0000313" key="1">
    <source>
        <dbReference type="EMBL" id="KRY25168.1"/>
    </source>
</evidence>
<protein>
    <submittedName>
        <fullName evidence="1">Uncharacterized protein</fullName>
    </submittedName>
</protein>
<dbReference type="EMBL" id="JYDI01002508">
    <property type="protein sequence ID" value="KRY25168.1"/>
    <property type="molecule type" value="Genomic_DNA"/>
</dbReference>
<organism evidence="1 2">
    <name type="scientific">Trichinella britovi</name>
    <name type="common">Parasitic roundworm</name>
    <dbReference type="NCBI Taxonomy" id="45882"/>
    <lineage>
        <taxon>Eukaryota</taxon>
        <taxon>Metazoa</taxon>
        <taxon>Ecdysozoa</taxon>
        <taxon>Nematoda</taxon>
        <taxon>Enoplea</taxon>
        <taxon>Dorylaimia</taxon>
        <taxon>Trichinellida</taxon>
        <taxon>Trichinellidae</taxon>
        <taxon>Trichinella</taxon>
    </lineage>
</organism>
<comment type="caution">
    <text evidence="1">The sequence shown here is derived from an EMBL/GenBank/DDBJ whole genome shotgun (WGS) entry which is preliminary data.</text>
</comment>
<name>A0A0V1AJZ4_TRIBR</name>
<dbReference type="AlphaFoldDB" id="A0A0V1AJZ4"/>
<accession>A0A0V1AJZ4</accession>
<dbReference type="STRING" id="45882.A0A0V1AJZ4"/>
<reference evidence="1 2" key="1">
    <citation type="submission" date="2015-01" db="EMBL/GenBank/DDBJ databases">
        <title>Evolution of Trichinella species and genotypes.</title>
        <authorList>
            <person name="Korhonen P.K."/>
            <person name="Edoardo P."/>
            <person name="Giuseppe L.R."/>
            <person name="Gasser R.B."/>
        </authorList>
    </citation>
    <scope>NUCLEOTIDE SEQUENCE [LARGE SCALE GENOMIC DNA]</scope>
    <source>
        <strain evidence="1">ISS120</strain>
    </source>
</reference>
<feature type="non-terminal residue" evidence="1">
    <location>
        <position position="65"/>
    </location>
</feature>
<proteinExistence type="predicted"/>
<dbReference type="Proteomes" id="UP000054653">
    <property type="component" value="Unassembled WGS sequence"/>
</dbReference>
<evidence type="ECO:0000313" key="2">
    <source>
        <dbReference type="Proteomes" id="UP000054653"/>
    </source>
</evidence>
<dbReference type="Gene3D" id="1.20.930.80">
    <property type="match status" value="1"/>
</dbReference>
<keyword evidence="2" id="KW-1185">Reference proteome</keyword>
<sequence>MQWEFYKVPFKESVALLRERRVLVKSRMALVPHCDFLNTIIIAKRCHLLYADSRLADLRVLGDAR</sequence>
<gene>
    <name evidence="1" type="ORF">T03_17033</name>
</gene>